<dbReference type="PROSITE" id="PS51450">
    <property type="entry name" value="LRR"/>
    <property type="match status" value="1"/>
</dbReference>
<dbReference type="InterPro" id="IPR003591">
    <property type="entry name" value="Leu-rich_rpt_typical-subtyp"/>
</dbReference>
<comment type="caution">
    <text evidence="3">The sequence shown here is derived from an EMBL/GenBank/DDBJ whole genome shotgun (WGS) entry which is preliminary data.</text>
</comment>
<dbReference type="InterPro" id="IPR050216">
    <property type="entry name" value="LRR_domain-containing"/>
</dbReference>
<dbReference type="Pfam" id="PF13855">
    <property type="entry name" value="LRR_8"/>
    <property type="match status" value="1"/>
</dbReference>
<gene>
    <name evidence="3" type="ORF">BSTOLATCC_MIC27379</name>
</gene>
<dbReference type="Pfam" id="PF00560">
    <property type="entry name" value="LRR_1"/>
    <property type="match status" value="1"/>
</dbReference>
<dbReference type="InterPro" id="IPR032675">
    <property type="entry name" value="LRR_dom_sf"/>
</dbReference>
<evidence type="ECO:0000313" key="3">
    <source>
        <dbReference type="EMBL" id="CAG9320799.1"/>
    </source>
</evidence>
<protein>
    <submittedName>
        <fullName evidence="3">Uncharacterized protein</fullName>
    </submittedName>
</protein>
<dbReference type="AlphaFoldDB" id="A0AAU9J4D2"/>
<dbReference type="Proteomes" id="UP001162131">
    <property type="component" value="Unassembled WGS sequence"/>
</dbReference>
<keyword evidence="1" id="KW-0433">Leucine-rich repeat</keyword>
<evidence type="ECO:0000313" key="4">
    <source>
        <dbReference type="Proteomes" id="UP001162131"/>
    </source>
</evidence>
<evidence type="ECO:0000256" key="1">
    <source>
        <dbReference type="ARBA" id="ARBA00022614"/>
    </source>
</evidence>
<evidence type="ECO:0000256" key="2">
    <source>
        <dbReference type="ARBA" id="ARBA00022737"/>
    </source>
</evidence>
<dbReference type="PANTHER" id="PTHR48051:SF1">
    <property type="entry name" value="RAS SUPPRESSOR PROTEIN 1"/>
    <property type="match status" value="1"/>
</dbReference>
<dbReference type="PANTHER" id="PTHR48051">
    <property type="match status" value="1"/>
</dbReference>
<dbReference type="SMART" id="SM00369">
    <property type="entry name" value="LRR_TYP"/>
    <property type="match status" value="2"/>
</dbReference>
<dbReference type="Gene3D" id="3.80.10.10">
    <property type="entry name" value="Ribonuclease Inhibitor"/>
    <property type="match status" value="1"/>
</dbReference>
<sequence length="374" mass="43395">MKSENKQVACKIKLAQRSNSLILTGCNLFKIPDKVWTLVDLLRLDLSFNNIDVLPPEVSNLTKLKELCLNDNPLRSIPPELSKCPHIRILDLSRTRIQTLPRDLAMIPALVELNLDRCPLKPSLQIVYERGIFDLWAHLKRKLDRRIYKEQVFSTLKESIYPGEDVRAIMELTLTLFDHFKDLNTEALKLFVHNLRRIFPEKMGYASPIKIREAFDRIQQDLLRRGEVSKLTVKLKVKYPQADIDYISKLALSLTNSLSKREIGALFKENLLPEDFDELDISTINNSLGTYKERQEVELNKGRINLTAKFKNLYQDEYAADEIERLSSELGEQFTSPERLRKFIQTADNFLPKNLGEFNSQTIKNNFIMTITKK</sequence>
<dbReference type="EMBL" id="CAJZBQ010000027">
    <property type="protein sequence ID" value="CAG9320799.1"/>
    <property type="molecule type" value="Genomic_DNA"/>
</dbReference>
<dbReference type="SUPFAM" id="SSF52058">
    <property type="entry name" value="L domain-like"/>
    <property type="match status" value="1"/>
</dbReference>
<dbReference type="GO" id="GO:0005737">
    <property type="term" value="C:cytoplasm"/>
    <property type="evidence" value="ECO:0007669"/>
    <property type="project" value="TreeGrafter"/>
</dbReference>
<proteinExistence type="predicted"/>
<keyword evidence="2" id="KW-0677">Repeat</keyword>
<reference evidence="3" key="1">
    <citation type="submission" date="2021-09" db="EMBL/GenBank/DDBJ databases">
        <authorList>
            <consortium name="AG Swart"/>
            <person name="Singh M."/>
            <person name="Singh A."/>
            <person name="Seah K."/>
            <person name="Emmerich C."/>
        </authorList>
    </citation>
    <scope>NUCLEOTIDE SEQUENCE</scope>
    <source>
        <strain evidence="3">ATCC30299</strain>
    </source>
</reference>
<dbReference type="InterPro" id="IPR001611">
    <property type="entry name" value="Leu-rich_rpt"/>
</dbReference>
<keyword evidence="4" id="KW-1185">Reference proteome</keyword>
<accession>A0AAU9J4D2</accession>
<name>A0AAU9J4D2_9CILI</name>
<organism evidence="3 4">
    <name type="scientific">Blepharisma stoltei</name>
    <dbReference type="NCBI Taxonomy" id="1481888"/>
    <lineage>
        <taxon>Eukaryota</taxon>
        <taxon>Sar</taxon>
        <taxon>Alveolata</taxon>
        <taxon>Ciliophora</taxon>
        <taxon>Postciliodesmatophora</taxon>
        <taxon>Heterotrichea</taxon>
        <taxon>Heterotrichida</taxon>
        <taxon>Blepharismidae</taxon>
        <taxon>Blepharisma</taxon>
    </lineage>
</organism>